<protein>
    <submittedName>
        <fullName evidence="7">Transmembrane amino acid transporter</fullName>
    </submittedName>
</protein>
<evidence type="ECO:0000256" key="2">
    <source>
        <dbReference type="ARBA" id="ARBA00022692"/>
    </source>
</evidence>
<reference evidence="7" key="2">
    <citation type="submission" date="2021-04" db="EMBL/GenBank/DDBJ databases">
        <authorList>
            <person name="Podell S."/>
        </authorList>
    </citation>
    <scope>NUCLEOTIDE SEQUENCE</scope>
    <source>
        <strain evidence="7">Hildebrandi</strain>
    </source>
</reference>
<evidence type="ECO:0000313" key="7">
    <source>
        <dbReference type="EMBL" id="KAG7372383.1"/>
    </source>
</evidence>
<dbReference type="InterPro" id="IPR013057">
    <property type="entry name" value="AA_transpt_TM"/>
</dbReference>
<feature type="transmembrane region" description="Helical" evidence="5">
    <location>
        <begin position="317"/>
        <end position="337"/>
    </location>
</feature>
<dbReference type="OrthoDB" id="28208at2759"/>
<feature type="transmembrane region" description="Helical" evidence="5">
    <location>
        <begin position="195"/>
        <end position="216"/>
    </location>
</feature>
<dbReference type="GO" id="GO:0015179">
    <property type="term" value="F:L-amino acid transmembrane transporter activity"/>
    <property type="evidence" value="ECO:0007669"/>
    <property type="project" value="TreeGrafter"/>
</dbReference>
<keyword evidence="2 5" id="KW-0812">Transmembrane</keyword>
<feature type="transmembrane region" description="Helical" evidence="5">
    <location>
        <begin position="514"/>
        <end position="535"/>
    </location>
</feature>
<name>A0A9K3M179_9STRA</name>
<evidence type="ECO:0000256" key="4">
    <source>
        <dbReference type="ARBA" id="ARBA00023136"/>
    </source>
</evidence>
<feature type="transmembrane region" description="Helical" evidence="5">
    <location>
        <begin position="463"/>
        <end position="484"/>
    </location>
</feature>
<dbReference type="PANTHER" id="PTHR22950">
    <property type="entry name" value="AMINO ACID TRANSPORTER"/>
    <property type="match status" value="1"/>
</dbReference>
<evidence type="ECO:0000313" key="8">
    <source>
        <dbReference type="Proteomes" id="UP000693970"/>
    </source>
</evidence>
<feature type="transmembrane region" description="Helical" evidence="5">
    <location>
        <begin position="136"/>
        <end position="157"/>
    </location>
</feature>
<dbReference type="EMBL" id="JAGRRH010000003">
    <property type="protein sequence ID" value="KAG7372383.1"/>
    <property type="molecule type" value="Genomic_DNA"/>
</dbReference>
<gene>
    <name evidence="7" type="ORF">IV203_018526</name>
</gene>
<evidence type="ECO:0000256" key="1">
    <source>
        <dbReference type="ARBA" id="ARBA00004141"/>
    </source>
</evidence>
<feature type="domain" description="Amino acid transporter transmembrane" evidence="6">
    <location>
        <begin position="100"/>
        <end position="499"/>
    </location>
</feature>
<feature type="transmembrane region" description="Helical" evidence="5">
    <location>
        <begin position="358"/>
        <end position="387"/>
    </location>
</feature>
<accession>A0A9K3M179</accession>
<feature type="transmembrane region" description="Helical" evidence="5">
    <location>
        <begin position="236"/>
        <end position="252"/>
    </location>
</feature>
<dbReference type="PANTHER" id="PTHR22950:SF652">
    <property type="entry name" value="TRANSMEMBRANE AMINO ACID TRANSPORTER FAMILY PROTEIN"/>
    <property type="match status" value="1"/>
</dbReference>
<reference evidence="7" key="1">
    <citation type="journal article" date="2021" name="Sci. Rep.">
        <title>Diploid genomic architecture of Nitzschia inconspicua, an elite biomass production diatom.</title>
        <authorList>
            <person name="Oliver A."/>
            <person name="Podell S."/>
            <person name="Pinowska A."/>
            <person name="Traller J.C."/>
            <person name="Smith S.R."/>
            <person name="McClure R."/>
            <person name="Beliaev A."/>
            <person name="Bohutskyi P."/>
            <person name="Hill E.A."/>
            <person name="Rabines A."/>
            <person name="Zheng H."/>
            <person name="Allen L.Z."/>
            <person name="Kuo A."/>
            <person name="Grigoriev I.V."/>
            <person name="Allen A.E."/>
            <person name="Hazlebeck D."/>
            <person name="Allen E.E."/>
        </authorList>
    </citation>
    <scope>NUCLEOTIDE SEQUENCE</scope>
    <source>
        <strain evidence="7">Hildebrandi</strain>
    </source>
</reference>
<comment type="subcellular location">
    <subcellularLocation>
        <location evidence="1">Membrane</location>
        <topology evidence="1">Multi-pass membrane protein</topology>
    </subcellularLocation>
</comment>
<keyword evidence="8" id="KW-1185">Reference proteome</keyword>
<comment type="caution">
    <text evidence="7">The sequence shown here is derived from an EMBL/GenBank/DDBJ whole genome shotgun (WGS) entry which is preliminary data.</text>
</comment>
<proteinExistence type="predicted"/>
<dbReference type="AlphaFoldDB" id="A0A9K3M179"/>
<evidence type="ECO:0000256" key="3">
    <source>
        <dbReference type="ARBA" id="ARBA00022989"/>
    </source>
</evidence>
<keyword evidence="3 5" id="KW-1133">Transmembrane helix</keyword>
<sequence length="536" mass="57727">MNVSWKSRQIPTCGETKTLALPGRRLFYVIVALLCLRVERTSAFVHEQSRRTIRRDSKRFHCHSTVSSYNFYSKRVQVTTTAHLLRASVSDDQPNKSGGTASVPNLVISLVKSIVGAGVLALPASIAGLGQSEASAVLLLPATVILIAIGAINAYFFRLVGRVCRMTGATSYQDAWDKTVALENSNREPTSKSSLIAIVVTLKTVLSCLAFSIILADSFQSIAVASGFHDATRGQALMAVTTVMLLPLCTFLKDLKALTPFSFLGLLGVGATIVSMIYRCFDGSYRDGGAFALSTQIQPLLSSTENNNLLSFDNFNAFGGLVLACTLATAFVAHYNAPRFYNELENNTEDRFDSVVSWSYMISGTIFMIVAASGFLTFGLASSGFILNSYSPFDPLITVSRVALAFSIALTYPLPFFGLRDGVLDILQIPQDQTNDSYITILSIGLLLGVTLAAYFVKDVAMVLSVGGGTFSTAISSVIPTLMFRSAVKHQDLKKNDNTSPESQNAFDAQLSNVLMWICVAIGASGVAIALQNGFR</sequence>
<organism evidence="7 8">
    <name type="scientific">Nitzschia inconspicua</name>
    <dbReference type="NCBI Taxonomy" id="303405"/>
    <lineage>
        <taxon>Eukaryota</taxon>
        <taxon>Sar</taxon>
        <taxon>Stramenopiles</taxon>
        <taxon>Ochrophyta</taxon>
        <taxon>Bacillariophyta</taxon>
        <taxon>Bacillariophyceae</taxon>
        <taxon>Bacillariophycidae</taxon>
        <taxon>Bacillariales</taxon>
        <taxon>Bacillariaceae</taxon>
        <taxon>Nitzschia</taxon>
    </lineage>
</organism>
<feature type="transmembrane region" description="Helical" evidence="5">
    <location>
        <begin position="106"/>
        <end position="130"/>
    </location>
</feature>
<dbReference type="GO" id="GO:0016020">
    <property type="term" value="C:membrane"/>
    <property type="evidence" value="ECO:0007669"/>
    <property type="project" value="UniProtKB-SubCell"/>
</dbReference>
<dbReference type="Proteomes" id="UP000693970">
    <property type="component" value="Unassembled WGS sequence"/>
</dbReference>
<feature type="transmembrane region" description="Helical" evidence="5">
    <location>
        <begin position="259"/>
        <end position="278"/>
    </location>
</feature>
<feature type="transmembrane region" description="Helical" evidence="5">
    <location>
        <begin position="399"/>
        <end position="417"/>
    </location>
</feature>
<evidence type="ECO:0000256" key="5">
    <source>
        <dbReference type="SAM" id="Phobius"/>
    </source>
</evidence>
<evidence type="ECO:0000259" key="6">
    <source>
        <dbReference type="Pfam" id="PF01490"/>
    </source>
</evidence>
<dbReference type="Pfam" id="PF01490">
    <property type="entry name" value="Aa_trans"/>
    <property type="match status" value="1"/>
</dbReference>
<keyword evidence="4 5" id="KW-0472">Membrane</keyword>
<feature type="transmembrane region" description="Helical" evidence="5">
    <location>
        <begin position="438"/>
        <end position="457"/>
    </location>
</feature>